<dbReference type="AlphaFoldDB" id="A0A5J4UFH0"/>
<evidence type="ECO:0000256" key="1">
    <source>
        <dbReference type="SAM" id="MobiDB-lite"/>
    </source>
</evidence>
<name>A0A5J4UFH0_9EUKA</name>
<evidence type="ECO:0000313" key="3">
    <source>
        <dbReference type="Proteomes" id="UP000324800"/>
    </source>
</evidence>
<feature type="region of interest" description="Disordered" evidence="1">
    <location>
        <begin position="27"/>
        <end position="64"/>
    </location>
</feature>
<evidence type="ECO:0000313" key="2">
    <source>
        <dbReference type="EMBL" id="KAA6368984.1"/>
    </source>
</evidence>
<gene>
    <name evidence="2" type="ORF">EZS28_035490</name>
</gene>
<sequence length="91" mass="10583">MRTNVEKPIKQTNFVQEQREDIVRGQQVRDLTADADRQQGTIGRNATSNSGTGDQVMEPNIPRAQTERRVVMRIWRVPHIEKQNKQCQIKQ</sequence>
<organism evidence="2 3">
    <name type="scientific">Streblomastix strix</name>
    <dbReference type="NCBI Taxonomy" id="222440"/>
    <lineage>
        <taxon>Eukaryota</taxon>
        <taxon>Metamonada</taxon>
        <taxon>Preaxostyla</taxon>
        <taxon>Oxymonadida</taxon>
        <taxon>Streblomastigidae</taxon>
        <taxon>Streblomastix</taxon>
    </lineage>
</organism>
<comment type="caution">
    <text evidence="2">The sequence shown here is derived from an EMBL/GenBank/DDBJ whole genome shotgun (WGS) entry which is preliminary data.</text>
</comment>
<reference evidence="2 3" key="1">
    <citation type="submission" date="2019-03" db="EMBL/GenBank/DDBJ databases">
        <title>Single cell metagenomics reveals metabolic interactions within the superorganism composed of flagellate Streblomastix strix and complex community of Bacteroidetes bacteria on its surface.</title>
        <authorList>
            <person name="Treitli S.C."/>
            <person name="Kolisko M."/>
            <person name="Husnik F."/>
            <person name="Keeling P."/>
            <person name="Hampl V."/>
        </authorList>
    </citation>
    <scope>NUCLEOTIDE SEQUENCE [LARGE SCALE GENOMIC DNA]</scope>
    <source>
        <strain evidence="2">ST1C</strain>
    </source>
</reference>
<protein>
    <submittedName>
        <fullName evidence="2">Uncharacterized protein</fullName>
    </submittedName>
</protein>
<dbReference type="EMBL" id="SNRW01016813">
    <property type="protein sequence ID" value="KAA6368984.1"/>
    <property type="molecule type" value="Genomic_DNA"/>
</dbReference>
<proteinExistence type="predicted"/>
<dbReference type="Proteomes" id="UP000324800">
    <property type="component" value="Unassembled WGS sequence"/>
</dbReference>
<accession>A0A5J4UFH0</accession>
<feature type="compositionally biased region" description="Polar residues" evidence="1">
    <location>
        <begin position="38"/>
        <end position="53"/>
    </location>
</feature>